<dbReference type="EMBL" id="UINC01110657">
    <property type="protein sequence ID" value="SVC78310.1"/>
    <property type="molecule type" value="Genomic_DNA"/>
</dbReference>
<feature type="non-terminal residue" evidence="1">
    <location>
        <position position="38"/>
    </location>
</feature>
<name>A0A382PZX3_9ZZZZ</name>
<evidence type="ECO:0000313" key="1">
    <source>
        <dbReference type="EMBL" id="SVC78310.1"/>
    </source>
</evidence>
<protein>
    <submittedName>
        <fullName evidence="1">Uncharacterized protein</fullName>
    </submittedName>
</protein>
<gene>
    <name evidence="1" type="ORF">METZ01_LOCUS331164</name>
</gene>
<organism evidence="1">
    <name type="scientific">marine metagenome</name>
    <dbReference type="NCBI Taxonomy" id="408172"/>
    <lineage>
        <taxon>unclassified sequences</taxon>
        <taxon>metagenomes</taxon>
        <taxon>ecological metagenomes</taxon>
    </lineage>
</organism>
<accession>A0A382PZX3</accession>
<sequence length="38" mass="4427">MKFIQRGSKSRIWRVRRCGQISPARVCWWKSLPSPGAP</sequence>
<feature type="non-terminal residue" evidence="1">
    <location>
        <position position="1"/>
    </location>
</feature>
<proteinExistence type="predicted"/>
<reference evidence="1" key="1">
    <citation type="submission" date="2018-05" db="EMBL/GenBank/DDBJ databases">
        <authorList>
            <person name="Lanie J.A."/>
            <person name="Ng W.-L."/>
            <person name="Kazmierczak K.M."/>
            <person name="Andrzejewski T.M."/>
            <person name="Davidsen T.M."/>
            <person name="Wayne K.J."/>
            <person name="Tettelin H."/>
            <person name="Glass J.I."/>
            <person name="Rusch D."/>
            <person name="Podicherti R."/>
            <person name="Tsui H.-C.T."/>
            <person name="Winkler M.E."/>
        </authorList>
    </citation>
    <scope>NUCLEOTIDE SEQUENCE</scope>
</reference>
<dbReference type="AlphaFoldDB" id="A0A382PZX3"/>